<evidence type="ECO:0000313" key="2">
    <source>
        <dbReference type="Proteomes" id="UP000189670"/>
    </source>
</evidence>
<comment type="caution">
    <text evidence="1">The sequence shown here is derived from an EMBL/GenBank/DDBJ whole genome shotgun (WGS) entry which is preliminary data.</text>
</comment>
<organism evidence="1 2">
    <name type="scientific">Candidatus Magnetoglobus multicellularis str. Araruama</name>
    <dbReference type="NCBI Taxonomy" id="890399"/>
    <lineage>
        <taxon>Bacteria</taxon>
        <taxon>Pseudomonadati</taxon>
        <taxon>Thermodesulfobacteriota</taxon>
        <taxon>Desulfobacteria</taxon>
        <taxon>Desulfobacterales</taxon>
        <taxon>Desulfobacteraceae</taxon>
        <taxon>Candidatus Magnetoglobus</taxon>
    </lineage>
</organism>
<accession>A0A1V1PHQ1</accession>
<proteinExistence type="predicted"/>
<dbReference type="Proteomes" id="UP000189670">
    <property type="component" value="Unassembled WGS sequence"/>
</dbReference>
<name>A0A1V1PHQ1_9BACT</name>
<dbReference type="EMBL" id="ATBP01000008">
    <property type="protein sequence ID" value="ETR74421.1"/>
    <property type="molecule type" value="Genomic_DNA"/>
</dbReference>
<sequence>MLGLAHTMGFYTLFERNIGNLFDIAVKARFKSEKLDKMLADAKIEKKLIECIIEDELWLYKNLEAIANGETSRPIIKVPTEWRNVVNEAWEKVEDITGASLTIIFFHC</sequence>
<gene>
    <name evidence="1" type="ORF">OMM_06351</name>
</gene>
<evidence type="ECO:0000313" key="1">
    <source>
        <dbReference type="EMBL" id="ETR74421.1"/>
    </source>
</evidence>
<reference evidence="2" key="1">
    <citation type="submission" date="2012-11" db="EMBL/GenBank/DDBJ databases">
        <authorList>
            <person name="Lucero-Rivera Y.E."/>
            <person name="Tovar-Ramirez D."/>
        </authorList>
    </citation>
    <scope>NUCLEOTIDE SEQUENCE [LARGE SCALE GENOMIC DNA]</scope>
    <source>
        <strain evidence="2">Araruama</strain>
    </source>
</reference>
<protein>
    <submittedName>
        <fullName evidence="1">Uncharacterized protein</fullName>
    </submittedName>
</protein>
<dbReference type="AlphaFoldDB" id="A0A1V1PHQ1"/>